<evidence type="ECO:0000256" key="1">
    <source>
        <dbReference type="SAM" id="Phobius"/>
    </source>
</evidence>
<gene>
    <name evidence="2" type="ORF">ERS852425_00482</name>
</gene>
<dbReference type="InterPro" id="IPR049458">
    <property type="entry name" value="EpsG-like"/>
</dbReference>
<keyword evidence="1" id="KW-0472">Membrane</keyword>
<organism evidence="2 3">
    <name type="scientific">Anaerostipes hadrus</name>
    <dbReference type="NCBI Taxonomy" id="649756"/>
    <lineage>
        <taxon>Bacteria</taxon>
        <taxon>Bacillati</taxon>
        <taxon>Bacillota</taxon>
        <taxon>Clostridia</taxon>
        <taxon>Lachnospirales</taxon>
        <taxon>Lachnospiraceae</taxon>
        <taxon>Anaerostipes</taxon>
    </lineage>
</organism>
<dbReference type="AlphaFoldDB" id="A0A173RHF3"/>
<feature type="transmembrane region" description="Helical" evidence="1">
    <location>
        <begin position="172"/>
        <end position="196"/>
    </location>
</feature>
<feature type="transmembrane region" description="Helical" evidence="1">
    <location>
        <begin position="128"/>
        <end position="146"/>
    </location>
</feature>
<name>A0A173RHF3_ANAHA</name>
<feature type="transmembrane region" description="Helical" evidence="1">
    <location>
        <begin position="305"/>
        <end position="324"/>
    </location>
</feature>
<dbReference type="Pfam" id="PF14897">
    <property type="entry name" value="EpsG"/>
    <property type="match status" value="1"/>
</dbReference>
<feature type="transmembrane region" description="Helical" evidence="1">
    <location>
        <begin position="279"/>
        <end position="299"/>
    </location>
</feature>
<accession>A0A173RHF3</accession>
<dbReference type="EMBL" id="CYXT01000002">
    <property type="protein sequence ID" value="CUM76698.1"/>
    <property type="molecule type" value="Genomic_DNA"/>
</dbReference>
<evidence type="ECO:0000313" key="2">
    <source>
        <dbReference type="EMBL" id="CUM76698.1"/>
    </source>
</evidence>
<keyword evidence="1" id="KW-0812">Transmembrane</keyword>
<evidence type="ECO:0000313" key="3">
    <source>
        <dbReference type="Proteomes" id="UP000095598"/>
    </source>
</evidence>
<feature type="transmembrane region" description="Helical" evidence="1">
    <location>
        <begin position="38"/>
        <end position="57"/>
    </location>
</feature>
<protein>
    <recommendedName>
        <fullName evidence="4">EpsG family protein</fullName>
    </recommendedName>
</protein>
<feature type="transmembrane region" description="Helical" evidence="1">
    <location>
        <begin position="336"/>
        <end position="359"/>
    </location>
</feature>
<dbReference type="Proteomes" id="UP000095598">
    <property type="component" value="Unassembled WGS sequence"/>
</dbReference>
<evidence type="ECO:0008006" key="4">
    <source>
        <dbReference type="Google" id="ProtNLM"/>
    </source>
</evidence>
<proteinExistence type="predicted"/>
<reference evidence="2 3" key="1">
    <citation type="submission" date="2015-09" db="EMBL/GenBank/DDBJ databases">
        <authorList>
            <consortium name="Pathogen Informatics"/>
        </authorList>
    </citation>
    <scope>NUCLEOTIDE SEQUENCE [LARGE SCALE GENOMIC DNA]</scope>
    <source>
        <strain evidence="2 3">2789STDY5608868</strain>
    </source>
</reference>
<feature type="transmembrane region" description="Helical" evidence="1">
    <location>
        <begin position="252"/>
        <end position="272"/>
    </location>
</feature>
<feature type="transmembrane region" description="Helical" evidence="1">
    <location>
        <begin position="208"/>
        <end position="232"/>
    </location>
</feature>
<keyword evidence="1" id="KW-1133">Transmembrane helix</keyword>
<feature type="transmembrane region" description="Helical" evidence="1">
    <location>
        <begin position="103"/>
        <end position="122"/>
    </location>
</feature>
<sequence>MKIYWLFLLLATIICFWNEASARITWNGTRYQRKAYWSQAIIFFAVVIFFCGLRSGIADTGTYIQMFKGYPSSISGMDLKSVNKDKGFFVISVLFKQFISNDFHGWLFLITLISGVALMIGLMRYSEYFGLSCYLLIASTMFTYFVNGMRQFIVVTIFFCATYMILEGKWTQYVILILLLSTIHGSALILLLVYFLRNVKPWGAKMRTVIFLSLIAGVCFDKLFPLFGNLLAETQYKGYVDYISSQGKGSSIIRLAIAMIPCVIAYMARYAIEDENNKLINFSINMSVINFCLYIIATFSSGMVVGRLTTYFDIYNLILLPWLMHHAFTERSRKMVILLCMAFYLVFFYFQMVLTWGLVYESDILHLYL</sequence>
<dbReference type="RefSeq" id="WP_055257807.1">
    <property type="nucleotide sequence ID" value="NZ_BAABXM010000001.1"/>
</dbReference>